<reference evidence="5" key="1">
    <citation type="submission" date="2022-10" db="EMBL/GenBank/DDBJ databases">
        <title>The WGS of Solirubrobacter sp. CPCC 204708.</title>
        <authorList>
            <person name="Jiang Z."/>
        </authorList>
    </citation>
    <scope>NUCLEOTIDE SEQUENCE</scope>
    <source>
        <strain evidence="5">CPCC 204708</strain>
    </source>
</reference>
<dbReference type="InterPro" id="IPR036390">
    <property type="entry name" value="WH_DNA-bd_sf"/>
</dbReference>
<dbReference type="Pfam" id="PF12840">
    <property type="entry name" value="HTH_20"/>
    <property type="match status" value="1"/>
</dbReference>
<dbReference type="InterPro" id="IPR011991">
    <property type="entry name" value="ArsR-like_HTH"/>
</dbReference>
<dbReference type="InterPro" id="IPR001845">
    <property type="entry name" value="HTH_ArsR_DNA-bd_dom"/>
</dbReference>
<gene>
    <name evidence="5" type="ORF">OJ962_18465</name>
</gene>
<dbReference type="Gene3D" id="1.10.10.10">
    <property type="entry name" value="Winged helix-like DNA-binding domain superfamily/Winged helix DNA-binding domain"/>
    <property type="match status" value="1"/>
</dbReference>
<dbReference type="CDD" id="cd00090">
    <property type="entry name" value="HTH_ARSR"/>
    <property type="match status" value="1"/>
</dbReference>
<keyword evidence="3" id="KW-0804">Transcription</keyword>
<evidence type="ECO:0000259" key="4">
    <source>
        <dbReference type="PROSITE" id="PS50987"/>
    </source>
</evidence>
<feature type="domain" description="HTH arsR-type" evidence="4">
    <location>
        <begin position="1"/>
        <end position="94"/>
    </location>
</feature>
<accession>A0ABT4RLR3</accession>
<sequence length="214" mass="22035">MADPRVAVLKALAHPLRLRVVDRLGHVGPAPVSALAVELDASLPDVSAALRVLREAGVVDVSRSGRSAVYALAEVVGPVLPWLDRVVGARAAAPVASHPSRTCYGHLAGPLGVELYRRLVADGVLAAGADGTVSVVRGDVLARLGVGAVERGRRQLAFECLDATEGVPHLAGALGDALASTFFARGWVERVGSGREVALTVDGGLERLLGADDP</sequence>
<dbReference type="RefSeq" id="WP_202954365.1">
    <property type="nucleotide sequence ID" value="NZ_JAPCID010000026.1"/>
</dbReference>
<dbReference type="PROSITE" id="PS50987">
    <property type="entry name" value="HTH_ARSR_2"/>
    <property type="match status" value="1"/>
</dbReference>
<dbReference type="Proteomes" id="UP001147700">
    <property type="component" value="Unassembled WGS sequence"/>
</dbReference>
<evidence type="ECO:0000256" key="1">
    <source>
        <dbReference type="ARBA" id="ARBA00023015"/>
    </source>
</evidence>
<evidence type="ECO:0000256" key="3">
    <source>
        <dbReference type="ARBA" id="ARBA00023163"/>
    </source>
</evidence>
<keyword evidence="1" id="KW-0805">Transcription regulation</keyword>
<dbReference type="PRINTS" id="PR00778">
    <property type="entry name" value="HTHARSR"/>
</dbReference>
<dbReference type="SUPFAM" id="SSF46785">
    <property type="entry name" value="Winged helix' DNA-binding domain"/>
    <property type="match status" value="1"/>
</dbReference>
<dbReference type="PANTHER" id="PTHR43132:SF6">
    <property type="entry name" value="HTH-TYPE TRANSCRIPTIONAL REPRESSOR CZRA"/>
    <property type="match status" value="1"/>
</dbReference>
<dbReference type="PANTHER" id="PTHR43132">
    <property type="entry name" value="ARSENICAL RESISTANCE OPERON REPRESSOR ARSR-RELATED"/>
    <property type="match status" value="1"/>
</dbReference>
<comment type="caution">
    <text evidence="5">The sequence shown here is derived from an EMBL/GenBank/DDBJ whole genome shotgun (WGS) entry which is preliminary data.</text>
</comment>
<keyword evidence="6" id="KW-1185">Reference proteome</keyword>
<name>A0ABT4RLR3_9ACTN</name>
<organism evidence="5 6">
    <name type="scientific">Solirubrobacter deserti</name>
    <dbReference type="NCBI Taxonomy" id="2282478"/>
    <lineage>
        <taxon>Bacteria</taxon>
        <taxon>Bacillati</taxon>
        <taxon>Actinomycetota</taxon>
        <taxon>Thermoleophilia</taxon>
        <taxon>Solirubrobacterales</taxon>
        <taxon>Solirubrobacteraceae</taxon>
        <taxon>Solirubrobacter</taxon>
    </lineage>
</organism>
<dbReference type="EMBL" id="JAPCID010000026">
    <property type="protein sequence ID" value="MDA0139492.1"/>
    <property type="molecule type" value="Genomic_DNA"/>
</dbReference>
<keyword evidence="2" id="KW-0238">DNA-binding</keyword>
<dbReference type="SMART" id="SM00418">
    <property type="entry name" value="HTH_ARSR"/>
    <property type="match status" value="1"/>
</dbReference>
<dbReference type="NCBIfam" id="NF033788">
    <property type="entry name" value="HTH_metalloreg"/>
    <property type="match status" value="1"/>
</dbReference>
<evidence type="ECO:0000313" key="5">
    <source>
        <dbReference type="EMBL" id="MDA0139492.1"/>
    </source>
</evidence>
<proteinExistence type="predicted"/>
<evidence type="ECO:0000256" key="2">
    <source>
        <dbReference type="ARBA" id="ARBA00023125"/>
    </source>
</evidence>
<evidence type="ECO:0000313" key="6">
    <source>
        <dbReference type="Proteomes" id="UP001147700"/>
    </source>
</evidence>
<dbReference type="InterPro" id="IPR051011">
    <property type="entry name" value="Metal_resp_trans_reg"/>
</dbReference>
<protein>
    <submittedName>
        <fullName evidence="5">Metalloregulator ArsR/SmtB family transcription factor</fullName>
    </submittedName>
</protein>
<dbReference type="InterPro" id="IPR036388">
    <property type="entry name" value="WH-like_DNA-bd_sf"/>
</dbReference>